<evidence type="ECO:0000313" key="2">
    <source>
        <dbReference type="Proteomes" id="UP000198870"/>
    </source>
</evidence>
<protein>
    <submittedName>
        <fullName evidence="1">Uncharacterized protein</fullName>
    </submittedName>
</protein>
<dbReference type="OrthoDB" id="10019220at2"/>
<accession>A0A1G5DJB9</accession>
<dbReference type="Proteomes" id="UP000198870">
    <property type="component" value="Unassembled WGS sequence"/>
</dbReference>
<dbReference type="EMBL" id="FMUX01000004">
    <property type="protein sequence ID" value="SCY14805.1"/>
    <property type="molecule type" value="Genomic_DNA"/>
</dbReference>
<dbReference type="AlphaFoldDB" id="A0A1G5DJB9"/>
<name>A0A1G5DJB9_9BACT</name>
<proteinExistence type="predicted"/>
<organism evidence="1 2">
    <name type="scientific">Desulfoluna spongiiphila</name>
    <dbReference type="NCBI Taxonomy" id="419481"/>
    <lineage>
        <taxon>Bacteria</taxon>
        <taxon>Pseudomonadati</taxon>
        <taxon>Thermodesulfobacteriota</taxon>
        <taxon>Desulfobacteria</taxon>
        <taxon>Desulfobacterales</taxon>
        <taxon>Desulfolunaceae</taxon>
        <taxon>Desulfoluna</taxon>
    </lineage>
</organism>
<dbReference type="RefSeq" id="WP_092210034.1">
    <property type="nucleotide sequence ID" value="NZ_FMUX01000004.1"/>
</dbReference>
<reference evidence="1 2" key="1">
    <citation type="submission" date="2016-10" db="EMBL/GenBank/DDBJ databases">
        <authorList>
            <person name="de Groot N.N."/>
        </authorList>
    </citation>
    <scope>NUCLEOTIDE SEQUENCE [LARGE SCALE GENOMIC DNA]</scope>
    <source>
        <strain evidence="1 2">AA1</strain>
    </source>
</reference>
<gene>
    <name evidence="1" type="ORF">SAMN05216233_104225</name>
</gene>
<keyword evidence="2" id="KW-1185">Reference proteome</keyword>
<evidence type="ECO:0000313" key="1">
    <source>
        <dbReference type="EMBL" id="SCY14805.1"/>
    </source>
</evidence>
<sequence length="206" mass="23482">MPMYVFNAQQDSGSTMCGAFALCAFLGEKGFRPEDIMYAISRGLYSGVLENAEVKKRRDDLEKTTISKDKFVASCVYEIVKSPDLRGFCSPKQMIEFARFGFDLHLKIKTQDKLYVDSKVQAAMGVIGQHIRGIEYATYARIAAPQILVTIIGNPEIWYQGMHYITRSLKGHYIDSGAGFGDRDHYETPFLDRPKYYPTWGPFWIE</sequence>